<reference evidence="3 4" key="1">
    <citation type="submission" date="2019-09" db="EMBL/GenBank/DDBJ databases">
        <title>Bird 10,000 Genomes (B10K) Project - Family phase.</title>
        <authorList>
            <person name="Zhang G."/>
        </authorList>
    </citation>
    <scope>NUCLEOTIDE SEQUENCE [LARGE SCALE GENOMIC DNA]</scope>
    <source>
        <strain evidence="3">B10K-CU-031-02</strain>
        <tissue evidence="3">Muscle</tissue>
    </source>
</reference>
<keyword evidence="4" id="KW-1185">Reference proteome</keyword>
<dbReference type="AlphaFoldDB" id="A0A7L4JWT5"/>
<keyword evidence="1" id="KW-0732">Signal</keyword>
<evidence type="ECO:0000313" key="3">
    <source>
        <dbReference type="EMBL" id="NXY45010.1"/>
    </source>
</evidence>
<comment type="domain">
    <text evidence="1">The N-terminal region may be exposed to the interior of the granule, whereas the C-terminal portion may be embedded in the membrane. During phagocytosis and degranulation, proteases may be released and activated and cleave BPI at the junction of the N- and C-terminal portions of the molecule, providing controlled release of the N-terminal antibacterial fragment when bacteria are ingested.</text>
</comment>
<dbReference type="Proteomes" id="UP000519239">
    <property type="component" value="Unassembled WGS sequence"/>
</dbReference>
<gene>
    <name evidence="3" type="primary">Bpifc_1</name>
    <name evidence="3" type="ORF">CEUAER_R12886</name>
</gene>
<keyword evidence="1" id="KW-0044">Antibiotic</keyword>
<keyword evidence="1" id="KW-1015">Disulfide bond</keyword>
<organism evidence="3 4">
    <name type="scientific">Ceuthmochares aereus</name>
    <dbReference type="NCBI Taxonomy" id="1961834"/>
    <lineage>
        <taxon>Eukaryota</taxon>
        <taxon>Metazoa</taxon>
        <taxon>Chordata</taxon>
        <taxon>Craniata</taxon>
        <taxon>Vertebrata</taxon>
        <taxon>Euteleostomi</taxon>
        <taxon>Archelosauria</taxon>
        <taxon>Archosauria</taxon>
        <taxon>Dinosauria</taxon>
        <taxon>Saurischia</taxon>
        <taxon>Theropoda</taxon>
        <taxon>Coelurosauria</taxon>
        <taxon>Aves</taxon>
        <taxon>Neognathae</taxon>
        <taxon>Neoaves</taxon>
        <taxon>Otidimorphae</taxon>
        <taxon>Cuculiformes</taxon>
        <taxon>Cuculidae</taxon>
        <taxon>Ceuthmochares</taxon>
    </lineage>
</organism>
<dbReference type="GO" id="GO:0005615">
    <property type="term" value="C:extracellular space"/>
    <property type="evidence" value="ECO:0007669"/>
    <property type="project" value="UniProtKB-UniRule"/>
</dbReference>
<sequence>EGLSVFRSLVFFDTQPNISISVFYRIRINAVDFPETSASFIPGTGISLSVARASATITADWRMNTWLLKDQGRMTVYISGLFIEVIFKVSRDSTGHLSVLLHNCQLHLNSVKVKLNGGS</sequence>
<dbReference type="PANTHER" id="PTHR10504:SF17">
    <property type="entry name" value="BPI FOLD-CONTAINING FAMILY C PROTEIN"/>
    <property type="match status" value="1"/>
</dbReference>
<accession>A0A7L4JWT5</accession>
<evidence type="ECO:0000256" key="1">
    <source>
        <dbReference type="RuleBase" id="RU369039"/>
    </source>
</evidence>
<proteinExistence type="predicted"/>
<keyword evidence="1" id="KW-0391">Immunity</keyword>
<dbReference type="Pfam" id="PF01273">
    <property type="entry name" value="LBP_BPI_CETP"/>
    <property type="match status" value="1"/>
</dbReference>
<keyword evidence="1" id="KW-0399">Innate immunity</keyword>
<dbReference type="Gene3D" id="3.15.10.10">
    <property type="entry name" value="Bactericidal permeability-increasing protein, domain 1"/>
    <property type="match status" value="1"/>
</dbReference>
<dbReference type="EMBL" id="VWPQ01003356">
    <property type="protein sequence ID" value="NXY45010.1"/>
    <property type="molecule type" value="Genomic_DNA"/>
</dbReference>
<dbReference type="PANTHER" id="PTHR10504">
    <property type="entry name" value="BACTERICIDAL PERMEABILITY-INCREASING BPI PROTEIN-RELATED"/>
    <property type="match status" value="1"/>
</dbReference>
<keyword evidence="1" id="KW-0929">Antimicrobial</keyword>
<evidence type="ECO:0000259" key="2">
    <source>
        <dbReference type="Pfam" id="PF01273"/>
    </source>
</evidence>
<dbReference type="GO" id="GO:0050829">
    <property type="term" value="P:defense response to Gram-negative bacterium"/>
    <property type="evidence" value="ECO:0007669"/>
    <property type="project" value="UniProtKB-UniRule"/>
</dbReference>
<dbReference type="OrthoDB" id="9938407at2759"/>
<dbReference type="SUPFAM" id="SSF55394">
    <property type="entry name" value="Bactericidal permeability-increasing protein, BPI"/>
    <property type="match status" value="1"/>
</dbReference>
<evidence type="ECO:0000313" key="4">
    <source>
        <dbReference type="Proteomes" id="UP000519239"/>
    </source>
</evidence>
<feature type="non-terminal residue" evidence="3">
    <location>
        <position position="1"/>
    </location>
</feature>
<dbReference type="GO" id="GO:0045087">
    <property type="term" value="P:innate immune response"/>
    <property type="evidence" value="ECO:0007669"/>
    <property type="project" value="UniProtKB-UniRule"/>
</dbReference>
<comment type="domain">
    <text evidence="1">The N- and C-terminal barrels adopt an identical fold despite having only 13% of conserved residues.</text>
</comment>
<feature type="domain" description="Lipid-binding serum glycoprotein N-terminal" evidence="2">
    <location>
        <begin position="22"/>
        <end position="118"/>
    </location>
</feature>
<comment type="caution">
    <text evidence="3">The sequence shown here is derived from an EMBL/GenBank/DDBJ whole genome shotgun (WGS) entry which is preliminary data.</text>
</comment>
<dbReference type="InterPro" id="IPR017942">
    <property type="entry name" value="Lipid-bd_serum_glycop_N"/>
</dbReference>
<protein>
    <recommendedName>
        <fullName evidence="1">Bactericidal permeability-increasing protein</fullName>
        <shortName evidence="1">BPI</shortName>
    </recommendedName>
</protein>
<comment type="function">
    <text evidence="1">The cytotoxic action of BPI is limited to many species of Gram-negative bacteria; this specificity may be explained by a strong affinity of the very basic N-terminal half for the negatively charged lipopolysaccharides that are unique to the Gram-negative bacterial outer envelope.</text>
</comment>
<name>A0A7L4JWT5_9AVES</name>
<comment type="subunit">
    <text evidence="1">Monomer. Homodimer; disulfide-linked.</text>
</comment>
<comment type="subcellular location">
    <subcellularLocation>
        <location evidence="1">Secreted</location>
    </subcellularLocation>
</comment>
<feature type="non-terminal residue" evidence="3">
    <location>
        <position position="119"/>
    </location>
</feature>
<dbReference type="InterPro" id="IPR032942">
    <property type="entry name" value="BPI/LBP/Plunc"/>
</dbReference>
<dbReference type="InterPro" id="IPR017943">
    <property type="entry name" value="Bactericidal_perm-incr_a/b_dom"/>
</dbReference>
<dbReference type="GO" id="GO:0008289">
    <property type="term" value="F:lipid binding"/>
    <property type="evidence" value="ECO:0007669"/>
    <property type="project" value="InterPro"/>
</dbReference>
<keyword evidence="1" id="KW-0964">Secreted</keyword>
<keyword evidence="1" id="KW-0325">Glycoprotein</keyword>